<dbReference type="InterPro" id="IPR045864">
    <property type="entry name" value="aa-tRNA-synth_II/BPL/LPL"/>
</dbReference>
<evidence type="ECO:0000313" key="12">
    <source>
        <dbReference type="Proteomes" id="UP000494330"/>
    </source>
</evidence>
<dbReference type="AlphaFoldDB" id="A0A6J5ELJ3"/>
<keyword evidence="3" id="KW-0963">Cytoplasm</keyword>
<dbReference type="Pfam" id="PF00587">
    <property type="entry name" value="tRNA-synt_2b"/>
    <property type="match status" value="1"/>
</dbReference>
<sequence length="247" mass="27190">MGEVDHRVPGKKLDLFYRQDESPVAILGCRRGMIPYRIVGGYIHVRMRQVGFSDAWPPRIISCSLRKRSGRFETLWIPMFPIEDDSNPHGLKPMSCPCRVQIFKKGARSHPDLPIRYSAFGAVHRAEPSGVRHGPMRARAFTQDDAQVLRTPDRIEAKVARFGVLPRTIHADSGFGEFDVTLSTKPAVRAGDDGVRDRAAVVLTEGTAGGGTIEGMVSAGERSDALALERTFQRGLETARESIALPG</sequence>
<dbReference type="InterPro" id="IPR002314">
    <property type="entry name" value="aa-tRNA-synt_IIb"/>
</dbReference>
<keyword evidence="7" id="KW-0648">Protein biosynthesis</keyword>
<dbReference type="PROSITE" id="PS50862">
    <property type="entry name" value="AA_TRNA_LIGASE_II"/>
    <property type="match status" value="1"/>
</dbReference>
<evidence type="ECO:0000313" key="11">
    <source>
        <dbReference type="EMBL" id="VWC27048.1"/>
    </source>
</evidence>
<dbReference type="GO" id="GO:0005737">
    <property type="term" value="C:cytoplasm"/>
    <property type="evidence" value="ECO:0007669"/>
    <property type="project" value="InterPro"/>
</dbReference>
<name>A0A6J5ELJ3_9BURK</name>
<dbReference type="EC" id="6.1.1.3" evidence="2"/>
<dbReference type="PANTHER" id="PTHR11451:SF44">
    <property type="entry name" value="THREONINE--TRNA LIGASE, CHLOROPLASTIC_MITOCHONDRIAL 2"/>
    <property type="match status" value="1"/>
</dbReference>
<dbReference type="GO" id="GO:0006435">
    <property type="term" value="P:threonyl-tRNA aminoacylation"/>
    <property type="evidence" value="ECO:0007669"/>
    <property type="project" value="InterPro"/>
</dbReference>
<keyword evidence="8 11" id="KW-0030">Aminoacyl-tRNA synthetase</keyword>
<evidence type="ECO:0000259" key="10">
    <source>
        <dbReference type="PROSITE" id="PS50862"/>
    </source>
</evidence>
<evidence type="ECO:0000256" key="1">
    <source>
        <dbReference type="ARBA" id="ARBA00008226"/>
    </source>
</evidence>
<comment type="similarity">
    <text evidence="1">Belongs to the class-II aminoacyl-tRNA synthetase family.</text>
</comment>
<dbReference type="PANTHER" id="PTHR11451">
    <property type="entry name" value="THREONINE-TRNA LIGASE"/>
    <property type="match status" value="1"/>
</dbReference>
<keyword evidence="6" id="KW-0067">ATP-binding</keyword>
<evidence type="ECO:0000256" key="2">
    <source>
        <dbReference type="ARBA" id="ARBA00013163"/>
    </source>
</evidence>
<keyword evidence="4" id="KW-0436">Ligase</keyword>
<keyword evidence="12" id="KW-1185">Reference proteome</keyword>
<evidence type="ECO:0000256" key="8">
    <source>
        <dbReference type="ARBA" id="ARBA00023146"/>
    </source>
</evidence>
<evidence type="ECO:0000256" key="5">
    <source>
        <dbReference type="ARBA" id="ARBA00022741"/>
    </source>
</evidence>
<evidence type="ECO:0000256" key="9">
    <source>
        <dbReference type="ARBA" id="ARBA00049515"/>
    </source>
</evidence>
<reference evidence="11 12" key="1">
    <citation type="submission" date="2019-09" db="EMBL/GenBank/DDBJ databases">
        <authorList>
            <person name="Depoorter E."/>
        </authorList>
    </citation>
    <scope>NUCLEOTIDE SEQUENCE [LARGE SCALE GENOMIC DNA]</scope>
    <source>
        <strain evidence="11">LMG 30113</strain>
    </source>
</reference>
<evidence type="ECO:0000256" key="3">
    <source>
        <dbReference type="ARBA" id="ARBA00022490"/>
    </source>
</evidence>
<protein>
    <recommendedName>
        <fullName evidence="2">threonine--tRNA ligase</fullName>
        <ecNumber evidence="2">6.1.1.3</ecNumber>
    </recommendedName>
</protein>
<accession>A0A6J5ELJ3</accession>
<proteinExistence type="inferred from homology"/>
<organism evidence="11 12">
    <name type="scientific">Burkholderia paludis</name>
    <dbReference type="NCBI Taxonomy" id="1506587"/>
    <lineage>
        <taxon>Bacteria</taxon>
        <taxon>Pseudomonadati</taxon>
        <taxon>Pseudomonadota</taxon>
        <taxon>Betaproteobacteria</taxon>
        <taxon>Burkholderiales</taxon>
        <taxon>Burkholderiaceae</taxon>
        <taxon>Burkholderia</taxon>
        <taxon>Burkholderia cepacia complex</taxon>
    </lineage>
</organism>
<evidence type="ECO:0000256" key="4">
    <source>
        <dbReference type="ARBA" id="ARBA00022598"/>
    </source>
</evidence>
<evidence type="ECO:0000256" key="6">
    <source>
        <dbReference type="ARBA" id="ARBA00022840"/>
    </source>
</evidence>
<evidence type="ECO:0000256" key="7">
    <source>
        <dbReference type="ARBA" id="ARBA00022917"/>
    </source>
</evidence>
<dbReference type="Proteomes" id="UP000494330">
    <property type="component" value="Unassembled WGS sequence"/>
</dbReference>
<feature type="domain" description="Aminoacyl-transfer RNA synthetases class-II family profile" evidence="10">
    <location>
        <begin position="47"/>
        <end position="156"/>
    </location>
</feature>
<dbReference type="Gene3D" id="3.30.930.10">
    <property type="entry name" value="Bira Bifunctional Protein, Domain 2"/>
    <property type="match status" value="1"/>
</dbReference>
<dbReference type="PRINTS" id="PR01047">
    <property type="entry name" value="TRNASYNTHTHR"/>
</dbReference>
<dbReference type="EMBL" id="CABVQD010000030">
    <property type="protein sequence ID" value="VWC27048.1"/>
    <property type="molecule type" value="Genomic_DNA"/>
</dbReference>
<dbReference type="InterPro" id="IPR006195">
    <property type="entry name" value="aa-tRNA-synth_II"/>
</dbReference>
<gene>
    <name evidence="11" type="ORF">BPA30113_06058</name>
</gene>
<dbReference type="GO" id="GO:0005524">
    <property type="term" value="F:ATP binding"/>
    <property type="evidence" value="ECO:0007669"/>
    <property type="project" value="UniProtKB-KW"/>
</dbReference>
<dbReference type="InterPro" id="IPR002320">
    <property type="entry name" value="Thr-tRNA-ligase_IIa"/>
</dbReference>
<dbReference type="RefSeq" id="WP_081896757.1">
    <property type="nucleotide sequence ID" value="NZ_CABVQD010000030.1"/>
</dbReference>
<dbReference type="GO" id="GO:0004829">
    <property type="term" value="F:threonine-tRNA ligase activity"/>
    <property type="evidence" value="ECO:0007669"/>
    <property type="project" value="UniProtKB-EC"/>
</dbReference>
<comment type="catalytic activity">
    <reaction evidence="9">
        <text>tRNA(Thr) + L-threonine + ATP = L-threonyl-tRNA(Thr) + AMP + diphosphate + H(+)</text>
        <dbReference type="Rhea" id="RHEA:24624"/>
        <dbReference type="Rhea" id="RHEA-COMP:9670"/>
        <dbReference type="Rhea" id="RHEA-COMP:9704"/>
        <dbReference type="ChEBI" id="CHEBI:15378"/>
        <dbReference type="ChEBI" id="CHEBI:30616"/>
        <dbReference type="ChEBI" id="CHEBI:33019"/>
        <dbReference type="ChEBI" id="CHEBI:57926"/>
        <dbReference type="ChEBI" id="CHEBI:78442"/>
        <dbReference type="ChEBI" id="CHEBI:78534"/>
        <dbReference type="ChEBI" id="CHEBI:456215"/>
        <dbReference type="EC" id="6.1.1.3"/>
    </reaction>
</comment>
<keyword evidence="5" id="KW-0547">Nucleotide-binding</keyword>
<dbReference type="SUPFAM" id="SSF55681">
    <property type="entry name" value="Class II aaRS and biotin synthetases"/>
    <property type="match status" value="1"/>
</dbReference>